<keyword evidence="1" id="KW-0677">Repeat</keyword>
<feature type="repeat" description="PPR" evidence="2">
    <location>
        <begin position="166"/>
        <end position="196"/>
    </location>
</feature>
<dbReference type="Proteomes" id="UP000796880">
    <property type="component" value="Unassembled WGS sequence"/>
</dbReference>
<dbReference type="PANTHER" id="PTHR47926:SF432">
    <property type="entry name" value="(WILD MALAYSIAN BANANA) HYPOTHETICAL PROTEIN"/>
    <property type="match status" value="1"/>
</dbReference>
<organism evidence="3 4">
    <name type="scientific">Rhamnella rubrinervis</name>
    <dbReference type="NCBI Taxonomy" id="2594499"/>
    <lineage>
        <taxon>Eukaryota</taxon>
        <taxon>Viridiplantae</taxon>
        <taxon>Streptophyta</taxon>
        <taxon>Embryophyta</taxon>
        <taxon>Tracheophyta</taxon>
        <taxon>Spermatophyta</taxon>
        <taxon>Magnoliopsida</taxon>
        <taxon>eudicotyledons</taxon>
        <taxon>Gunneridae</taxon>
        <taxon>Pentapetalae</taxon>
        <taxon>rosids</taxon>
        <taxon>fabids</taxon>
        <taxon>Rosales</taxon>
        <taxon>Rhamnaceae</taxon>
        <taxon>rhamnoid group</taxon>
        <taxon>Rhamneae</taxon>
        <taxon>Rhamnella</taxon>
    </lineage>
</organism>
<sequence length="527" mass="58697">MRPPPPHLVSFLRHGQCSCLGHIHQAHGFMVPRGLHQDSLLLAHLIEACFSLGFSRYACSIFAHKAQPNIYLYNTMIKLLSPSQAIFLYNKIPRAGLRPDTYSFPFVLKAVVRLSALQVGRQIHGQSITTGLDSDVNVVTALIHMYSSFGCVLYARKLFDGVHFGDVCLWNALIAVYAKAGDVDNARDLFERMPQRNMISWTTVIAGYTQMKRPKEAIEIFRRMQLENVEPDEITLLSVLSACARLGSLELGDWLHSNIQKHGFSGIISLNNALIDMYAKSGNIKKARDVFENTKGKNVITWTTMISGLALHGLGLEALEMFSRMESALVKPNDVTFIAILSACSHAGLVETGSWYFNSMASSYGIEPKVGHYGCMIDLLGRAGYLQGALELLKRMPFEANAAIWGSLLASSKIHGDANLGDLSLQLLMELEPDNSGNYTLLSNTYSAQGRWSESGMVRKVMRDTGVKKMSGASFIDVNNRVHEFIAEDKSHSEFYRIYEVVLKIYEQLKMAAHLQKESNGLVEFDE</sequence>
<evidence type="ECO:0000256" key="2">
    <source>
        <dbReference type="PROSITE-ProRule" id="PRU00708"/>
    </source>
</evidence>
<dbReference type="FunFam" id="1.25.40.10:FF:000348">
    <property type="entry name" value="Pentatricopeptide repeat-containing protein chloroplastic"/>
    <property type="match status" value="1"/>
</dbReference>
<dbReference type="InterPro" id="IPR011990">
    <property type="entry name" value="TPR-like_helical_dom_sf"/>
</dbReference>
<reference evidence="3" key="1">
    <citation type="submission" date="2020-03" db="EMBL/GenBank/DDBJ databases">
        <title>A high-quality chromosome-level genome assembly of a woody plant with both climbing and erect habits, Rhamnella rubrinervis.</title>
        <authorList>
            <person name="Lu Z."/>
            <person name="Yang Y."/>
            <person name="Zhu X."/>
            <person name="Sun Y."/>
        </authorList>
    </citation>
    <scope>NUCLEOTIDE SEQUENCE</scope>
    <source>
        <strain evidence="3">BYM</strain>
        <tissue evidence="3">Leaf</tissue>
    </source>
</reference>
<dbReference type="InterPro" id="IPR002885">
    <property type="entry name" value="PPR_rpt"/>
</dbReference>
<dbReference type="InterPro" id="IPR046848">
    <property type="entry name" value="E_motif"/>
</dbReference>
<gene>
    <name evidence="3" type="ORF">FNV43_RR14059</name>
</gene>
<comment type="caution">
    <text evidence="3">The sequence shown here is derived from an EMBL/GenBank/DDBJ whole genome shotgun (WGS) entry which is preliminary data.</text>
</comment>
<dbReference type="Gene3D" id="1.25.40.10">
    <property type="entry name" value="Tetratricopeptide repeat domain"/>
    <property type="match status" value="2"/>
</dbReference>
<dbReference type="PANTHER" id="PTHR47926">
    <property type="entry name" value="PENTATRICOPEPTIDE REPEAT-CONTAINING PROTEIN"/>
    <property type="match status" value="1"/>
</dbReference>
<keyword evidence="4" id="KW-1185">Reference proteome</keyword>
<proteinExistence type="predicted"/>
<dbReference type="NCBIfam" id="TIGR00756">
    <property type="entry name" value="PPR"/>
    <property type="match status" value="4"/>
</dbReference>
<dbReference type="OrthoDB" id="185373at2759"/>
<dbReference type="EMBL" id="VOIH02000006">
    <property type="protein sequence ID" value="KAF3444367.1"/>
    <property type="molecule type" value="Genomic_DNA"/>
</dbReference>
<dbReference type="PROSITE" id="PS51375">
    <property type="entry name" value="PPR"/>
    <property type="match status" value="3"/>
</dbReference>
<dbReference type="AlphaFoldDB" id="A0A8K0MFY7"/>
<dbReference type="FunFam" id="1.25.40.10:FF:000242">
    <property type="entry name" value="Pentatricopeptide repeat-containing protein"/>
    <property type="match status" value="1"/>
</dbReference>
<dbReference type="Pfam" id="PF01535">
    <property type="entry name" value="PPR"/>
    <property type="match status" value="1"/>
</dbReference>
<feature type="repeat" description="PPR" evidence="2">
    <location>
        <begin position="197"/>
        <end position="231"/>
    </location>
</feature>
<dbReference type="Pfam" id="PF13041">
    <property type="entry name" value="PPR_2"/>
    <property type="match status" value="2"/>
</dbReference>
<dbReference type="GO" id="GO:0009451">
    <property type="term" value="P:RNA modification"/>
    <property type="evidence" value="ECO:0007669"/>
    <property type="project" value="InterPro"/>
</dbReference>
<name>A0A8K0MFY7_9ROSA</name>
<accession>A0A8K0MFY7</accession>
<evidence type="ECO:0000256" key="1">
    <source>
        <dbReference type="ARBA" id="ARBA00022737"/>
    </source>
</evidence>
<evidence type="ECO:0008006" key="5">
    <source>
        <dbReference type="Google" id="ProtNLM"/>
    </source>
</evidence>
<feature type="repeat" description="PPR" evidence="2">
    <location>
        <begin position="298"/>
        <end position="332"/>
    </location>
</feature>
<protein>
    <recommendedName>
        <fullName evidence="5">Pentatricopeptide repeat-containing protein</fullName>
    </recommendedName>
</protein>
<dbReference type="InterPro" id="IPR046960">
    <property type="entry name" value="PPR_At4g14850-like_plant"/>
</dbReference>
<evidence type="ECO:0000313" key="3">
    <source>
        <dbReference type="EMBL" id="KAF3444367.1"/>
    </source>
</evidence>
<evidence type="ECO:0000313" key="4">
    <source>
        <dbReference type="Proteomes" id="UP000796880"/>
    </source>
</evidence>
<dbReference type="Pfam" id="PF20431">
    <property type="entry name" value="E_motif"/>
    <property type="match status" value="1"/>
</dbReference>
<dbReference type="GO" id="GO:0003723">
    <property type="term" value="F:RNA binding"/>
    <property type="evidence" value="ECO:0007669"/>
    <property type="project" value="InterPro"/>
</dbReference>